<protein>
    <submittedName>
        <fullName evidence="2">Uncharacterized protein</fullName>
    </submittedName>
</protein>
<dbReference type="AlphaFoldDB" id="A0A9Q3DUL7"/>
<accession>A0A9Q3DUL7</accession>
<evidence type="ECO:0000313" key="2">
    <source>
        <dbReference type="EMBL" id="MBW0510315.1"/>
    </source>
</evidence>
<comment type="caution">
    <text evidence="2">The sequence shown here is derived from an EMBL/GenBank/DDBJ whole genome shotgun (WGS) entry which is preliminary data.</text>
</comment>
<dbReference type="Proteomes" id="UP000765509">
    <property type="component" value="Unassembled WGS sequence"/>
</dbReference>
<name>A0A9Q3DUL7_9BASI</name>
<keyword evidence="3" id="KW-1185">Reference proteome</keyword>
<evidence type="ECO:0000313" key="3">
    <source>
        <dbReference type="Proteomes" id="UP000765509"/>
    </source>
</evidence>
<organism evidence="2 3">
    <name type="scientific">Austropuccinia psidii MF-1</name>
    <dbReference type="NCBI Taxonomy" id="1389203"/>
    <lineage>
        <taxon>Eukaryota</taxon>
        <taxon>Fungi</taxon>
        <taxon>Dikarya</taxon>
        <taxon>Basidiomycota</taxon>
        <taxon>Pucciniomycotina</taxon>
        <taxon>Pucciniomycetes</taxon>
        <taxon>Pucciniales</taxon>
        <taxon>Sphaerophragmiaceae</taxon>
        <taxon>Austropuccinia</taxon>
    </lineage>
</organism>
<reference evidence="2" key="1">
    <citation type="submission" date="2021-03" db="EMBL/GenBank/DDBJ databases">
        <title>Draft genome sequence of rust myrtle Austropuccinia psidii MF-1, a brazilian biotype.</title>
        <authorList>
            <person name="Quecine M.C."/>
            <person name="Pachon D.M.R."/>
            <person name="Bonatelli M.L."/>
            <person name="Correr F.H."/>
            <person name="Franceschini L.M."/>
            <person name="Leite T.F."/>
            <person name="Margarido G.R.A."/>
            <person name="Almeida C.A."/>
            <person name="Ferrarezi J.A."/>
            <person name="Labate C.A."/>
        </authorList>
    </citation>
    <scope>NUCLEOTIDE SEQUENCE</scope>
    <source>
        <strain evidence="2">MF-1</strain>
    </source>
</reference>
<sequence length="170" mass="18899">MMLLTAEWRKNNPPTPKQVPKTAPVASSSNSNMKKQQKAQNKGKGKNQLQNLKPELQNPKYSAGCHGRCISDGQNNDGITEKGGSQNKIQEMISDILDGIPNLYIAINDVKSHISDKDSSHSNNLETDNLSSSQINEKLMCFDKVSRTIKSYNNDNSFGQKLNEKYSTLK</sequence>
<evidence type="ECO:0000256" key="1">
    <source>
        <dbReference type="SAM" id="MobiDB-lite"/>
    </source>
</evidence>
<feature type="region of interest" description="Disordered" evidence="1">
    <location>
        <begin position="1"/>
        <end position="48"/>
    </location>
</feature>
<proteinExistence type="predicted"/>
<gene>
    <name evidence="2" type="ORF">O181_050030</name>
</gene>
<dbReference type="EMBL" id="AVOT02021476">
    <property type="protein sequence ID" value="MBW0510315.1"/>
    <property type="molecule type" value="Genomic_DNA"/>
</dbReference>
<feature type="compositionally biased region" description="Basic residues" evidence="1">
    <location>
        <begin position="35"/>
        <end position="45"/>
    </location>
</feature>